<dbReference type="RefSeq" id="WP_380929432.1">
    <property type="nucleotide sequence ID" value="NZ_JBHUGS010000002.1"/>
</dbReference>
<evidence type="ECO:0000313" key="1">
    <source>
        <dbReference type="EMBL" id="MFD1951027.1"/>
    </source>
</evidence>
<keyword evidence="2" id="KW-1185">Reference proteome</keyword>
<protein>
    <submittedName>
        <fullName evidence="1">Uncharacterized protein</fullName>
    </submittedName>
</protein>
<dbReference type="EMBL" id="JBHUGS010000002">
    <property type="protein sequence ID" value="MFD1951027.1"/>
    <property type="molecule type" value="Genomic_DNA"/>
</dbReference>
<accession>A0ABW4TZ69</accession>
<evidence type="ECO:0000313" key="2">
    <source>
        <dbReference type="Proteomes" id="UP001597400"/>
    </source>
</evidence>
<name>A0ABW4TZ69_9SPHN</name>
<reference evidence="2" key="1">
    <citation type="journal article" date="2019" name="Int. J. Syst. Evol. Microbiol.">
        <title>The Global Catalogue of Microorganisms (GCM) 10K type strain sequencing project: providing services to taxonomists for standard genome sequencing and annotation.</title>
        <authorList>
            <consortium name="The Broad Institute Genomics Platform"/>
            <consortium name="The Broad Institute Genome Sequencing Center for Infectious Disease"/>
            <person name="Wu L."/>
            <person name="Ma J."/>
        </authorList>
    </citation>
    <scope>NUCLEOTIDE SEQUENCE [LARGE SCALE GENOMIC DNA]</scope>
    <source>
        <strain evidence="2">CGMCC 1.12702</strain>
    </source>
</reference>
<gene>
    <name evidence="1" type="ORF">ACFSGX_09645</name>
</gene>
<proteinExistence type="predicted"/>
<organism evidence="1 2">
    <name type="scientific">Sphingomonas arantia</name>
    <dbReference type="NCBI Taxonomy" id="1460676"/>
    <lineage>
        <taxon>Bacteria</taxon>
        <taxon>Pseudomonadati</taxon>
        <taxon>Pseudomonadota</taxon>
        <taxon>Alphaproteobacteria</taxon>
        <taxon>Sphingomonadales</taxon>
        <taxon>Sphingomonadaceae</taxon>
        <taxon>Sphingomonas</taxon>
    </lineage>
</organism>
<comment type="caution">
    <text evidence="1">The sequence shown here is derived from an EMBL/GenBank/DDBJ whole genome shotgun (WGS) entry which is preliminary data.</text>
</comment>
<dbReference type="Proteomes" id="UP001597400">
    <property type="component" value="Unassembled WGS sequence"/>
</dbReference>
<sequence>MSLIFVVSVGLATALATETPAAPRYFPEAFATPSYSCSGGGRPFNAAILSAFEDKWFSSHLAAAGEPSLYQATAAAKRGSVRAVRFTWLRSFHAPVIVRVKWKAGGSPTLVAKALTGAGGYRPGRVARTVDRKLTPEEANGLNALLMRTKVLAQPPKDCRDLIMVDGARWIVEGVDRAGYHYADRPSPDAGPVREFGLAMLKLTGWSFPDVY</sequence>